<keyword evidence="1" id="KW-0614">Plasmid</keyword>
<dbReference type="EMBL" id="CP024444">
    <property type="protein sequence ID" value="ATR79665.1"/>
    <property type="molecule type" value="Genomic_DNA"/>
</dbReference>
<proteinExistence type="predicted"/>
<geneLocation type="plasmid" evidence="2">
    <name>pnp7-1</name>
</geneLocation>
<dbReference type="Proteomes" id="UP000229340">
    <property type="component" value="Plasmid pNP7-1"/>
</dbReference>
<gene>
    <name evidence="1" type="ORF">NP7_09885</name>
</gene>
<accession>A0A2D2LXA2</accession>
<name>A0A2D2LXA2_FAUOS</name>
<evidence type="ECO:0000313" key="1">
    <source>
        <dbReference type="EMBL" id="ATR79665.1"/>
    </source>
</evidence>
<evidence type="ECO:0008006" key="3">
    <source>
        <dbReference type="Google" id="ProtNLM"/>
    </source>
</evidence>
<protein>
    <recommendedName>
        <fullName evidence="3">CopG family transcriptional regulator</fullName>
    </recommendedName>
</protein>
<reference evidence="2" key="1">
    <citation type="submission" date="2017-10" db="EMBL/GenBank/DDBJ databases">
        <title>Complete genome sequence of Moraxella osloensis NP7 isolated from human skin.</title>
        <authorList>
            <person name="Lee K."/>
            <person name="Lim J.Y."/>
            <person name="Hwang I."/>
        </authorList>
    </citation>
    <scope>NUCLEOTIDE SEQUENCE [LARGE SCALE GENOMIC DNA]</scope>
    <source>
        <strain evidence="2">NP7</strain>
        <plasmid evidence="2">pnp7-1</plasmid>
    </source>
</reference>
<evidence type="ECO:0000313" key="2">
    <source>
        <dbReference type="Proteomes" id="UP000229340"/>
    </source>
</evidence>
<dbReference type="AlphaFoldDB" id="A0A2D2LXA2"/>
<sequence length="75" mass="9071">MMQDEYEKISLRVPKQLKAWANDIADENCQTLSGYIMKLLLEERKRLEQKRIEQQRAQQLRTFATFEEQNHCLRS</sequence>
<dbReference type="RefSeq" id="WP_100271033.1">
    <property type="nucleotide sequence ID" value="NZ_CP024444.1"/>
</dbReference>
<organism evidence="1 2">
    <name type="scientific">Faucicola osloensis</name>
    <name type="common">Moraxella osloensis</name>
    <dbReference type="NCBI Taxonomy" id="34062"/>
    <lineage>
        <taxon>Bacteria</taxon>
        <taxon>Pseudomonadati</taxon>
        <taxon>Pseudomonadota</taxon>
        <taxon>Gammaproteobacteria</taxon>
        <taxon>Moraxellales</taxon>
        <taxon>Moraxellaceae</taxon>
        <taxon>Faucicola</taxon>
    </lineage>
</organism>